<evidence type="ECO:0000313" key="3">
    <source>
        <dbReference type="Proteomes" id="UP000469558"/>
    </source>
</evidence>
<dbReference type="Gene3D" id="2.170.150.40">
    <property type="entry name" value="Domain of unknown function (DUF427)"/>
    <property type="match status" value="1"/>
</dbReference>
<dbReference type="PANTHER" id="PTHR34310:SF5">
    <property type="entry name" value="DUF427 DOMAIN PROTEIN (AFU_ORTHOLOGUE AFUA_3G02220)"/>
    <property type="match status" value="1"/>
</dbReference>
<dbReference type="Pfam" id="PF04248">
    <property type="entry name" value="NTP_transf_9"/>
    <property type="match status" value="1"/>
</dbReference>
<dbReference type="AlphaFoldDB" id="A0A8T9C692"/>
<gene>
    <name evidence="2" type="ORF">LSUE1_G003251</name>
</gene>
<reference evidence="2 3" key="1">
    <citation type="submission" date="2018-05" db="EMBL/GenBank/DDBJ databases">
        <title>Genome sequencing and assembly of the regulated plant pathogen Lachnellula willkommii and related sister species for the development of diagnostic species identification markers.</title>
        <authorList>
            <person name="Giroux E."/>
            <person name="Bilodeau G."/>
        </authorList>
    </citation>
    <scope>NUCLEOTIDE SEQUENCE [LARGE SCALE GENOMIC DNA]</scope>
    <source>
        <strain evidence="2 3">CBS 268.59</strain>
    </source>
</reference>
<keyword evidence="3" id="KW-1185">Reference proteome</keyword>
<name>A0A8T9C692_9HELO</name>
<accession>A0A8T9C692</accession>
<dbReference type="PANTHER" id="PTHR34310">
    <property type="entry name" value="DUF427 DOMAIN PROTEIN (AFU_ORTHOLOGUE AFUA_3G02220)"/>
    <property type="match status" value="1"/>
</dbReference>
<dbReference type="InterPro" id="IPR007361">
    <property type="entry name" value="DUF427"/>
</dbReference>
<evidence type="ECO:0000313" key="2">
    <source>
        <dbReference type="EMBL" id="TVY80552.1"/>
    </source>
</evidence>
<dbReference type="InterPro" id="IPR038694">
    <property type="entry name" value="DUF427_sf"/>
</dbReference>
<feature type="domain" description="DUF427" evidence="1">
    <location>
        <begin position="7"/>
        <end position="64"/>
    </location>
</feature>
<dbReference type="OrthoDB" id="18996at2759"/>
<dbReference type="Proteomes" id="UP000469558">
    <property type="component" value="Unassembled WGS sequence"/>
</dbReference>
<organism evidence="2 3">
    <name type="scientific">Lachnellula suecica</name>
    <dbReference type="NCBI Taxonomy" id="602035"/>
    <lineage>
        <taxon>Eukaryota</taxon>
        <taxon>Fungi</taxon>
        <taxon>Dikarya</taxon>
        <taxon>Ascomycota</taxon>
        <taxon>Pezizomycotina</taxon>
        <taxon>Leotiomycetes</taxon>
        <taxon>Helotiales</taxon>
        <taxon>Lachnaceae</taxon>
        <taxon>Lachnellula</taxon>
    </lineage>
</organism>
<dbReference type="EMBL" id="QGMK01000660">
    <property type="protein sequence ID" value="TVY80552.1"/>
    <property type="molecule type" value="Genomic_DNA"/>
</dbReference>
<proteinExistence type="predicted"/>
<sequence>MTKGKATAVIAGRTIAETDEYEFVEGNVYTQSSVNMSYLTKTDHTTPCPWKGDAAYYTIKADGGFLVELGRFYVLMMGQIPSTRTPLGLIQSPRKRQRTSRTMLLSGVAIGKENPLKKRAIP</sequence>
<protein>
    <recommendedName>
        <fullName evidence="1">DUF427 domain-containing protein</fullName>
    </recommendedName>
</protein>
<evidence type="ECO:0000259" key="1">
    <source>
        <dbReference type="Pfam" id="PF04248"/>
    </source>
</evidence>
<comment type="caution">
    <text evidence="2">The sequence shown here is derived from an EMBL/GenBank/DDBJ whole genome shotgun (WGS) entry which is preliminary data.</text>
</comment>